<dbReference type="OrthoDB" id="7737888at2759"/>
<feature type="compositionally biased region" description="Low complexity" evidence="1">
    <location>
        <begin position="23"/>
        <end position="37"/>
    </location>
</feature>
<dbReference type="EnsemblMetazoa" id="AAEL000805-RB">
    <property type="protein sequence ID" value="AAEL000805-PB"/>
    <property type="gene ID" value="AAEL000805"/>
</dbReference>
<dbReference type="Proteomes" id="UP000008820">
    <property type="component" value="Chromosome 3"/>
</dbReference>
<reference evidence="2 3" key="1">
    <citation type="submission" date="2017-06" db="EMBL/GenBank/DDBJ databases">
        <title>Aedes aegypti genome working group (AGWG) sequencing and assembly.</title>
        <authorList>
            <consortium name="Aedes aegypti Genome Working Group (AGWG)"/>
            <person name="Matthews B.J."/>
        </authorList>
    </citation>
    <scope>NUCLEOTIDE SEQUENCE [LARGE SCALE GENOMIC DNA]</scope>
    <source>
        <strain evidence="2 3">LVP_AGWG</strain>
    </source>
</reference>
<feature type="region of interest" description="Disordered" evidence="1">
    <location>
        <begin position="1"/>
        <end position="44"/>
    </location>
</feature>
<evidence type="ECO:0000256" key="1">
    <source>
        <dbReference type="SAM" id="MobiDB-lite"/>
    </source>
</evidence>
<gene>
    <name evidence="2" type="primary">5566852</name>
</gene>
<feature type="compositionally biased region" description="Basic and acidic residues" evidence="1">
    <location>
        <begin position="289"/>
        <end position="301"/>
    </location>
</feature>
<organism evidence="2 3">
    <name type="scientific">Aedes aegypti</name>
    <name type="common">Yellowfever mosquito</name>
    <name type="synonym">Culex aegypti</name>
    <dbReference type="NCBI Taxonomy" id="7159"/>
    <lineage>
        <taxon>Eukaryota</taxon>
        <taxon>Metazoa</taxon>
        <taxon>Ecdysozoa</taxon>
        <taxon>Arthropoda</taxon>
        <taxon>Hexapoda</taxon>
        <taxon>Insecta</taxon>
        <taxon>Pterygota</taxon>
        <taxon>Neoptera</taxon>
        <taxon>Endopterygota</taxon>
        <taxon>Diptera</taxon>
        <taxon>Nematocera</taxon>
        <taxon>Culicoidea</taxon>
        <taxon>Culicidae</taxon>
        <taxon>Culicinae</taxon>
        <taxon>Aedini</taxon>
        <taxon>Aedes</taxon>
        <taxon>Stegomyia</taxon>
    </lineage>
</organism>
<feature type="region of interest" description="Disordered" evidence="1">
    <location>
        <begin position="402"/>
        <end position="430"/>
    </location>
</feature>
<sequence>MPSTVNPAVPAASASMLPHDSNSHNNSLNNSKRSNTSARSSGNTKATVHINGIAVDHFQQNSDVDEDRSSMAACQNNDIHGFISYSSDSSMIELNLKFKKCACNENIINISKENLQQQQQQQQQRTEQRNSESSLAIATSMSSAGGLLSESMTRIEEASATAATPFNKEGKSKKLLQLNKDNLNSLVNKLNDTNSSSSSCTKCRLSLDINNILNQIVSDGKLKYTSHTNAKEQTPKEIANNVVDPVEKECNRTLKVVNKLGSPSKAASWSPLLPSPCSHSPSPSVSTDDPNRLQRRHSETVERRSIGIQHGLKSGYRKKHQLRKGKTQVEEIIVISDEFRRQSLSDQKVRIQRAKKYSQSMESIDKQVDEQTDKIGGGVFECLHLENDTLTVVVDSNIPVNGHKKSKSKSVDDISLSSNHNEEEFPPTGALSNAANSVELVFISDEFVQRKTRTSSDVIIVDANKKSLKRRKSTSKNLIIITEDYKEKSSTAKSDVKIVKSNSLKSKDPRRKTTISNSNSFLTYEEPFSPETLESKDIGTMFAEASAAAASASVTASK</sequence>
<keyword evidence="3" id="KW-1185">Reference proteome</keyword>
<reference evidence="2" key="2">
    <citation type="submission" date="2020-05" db="UniProtKB">
        <authorList>
            <consortium name="EnsemblMetazoa"/>
        </authorList>
    </citation>
    <scope>IDENTIFICATION</scope>
    <source>
        <strain evidence="2">LVP_AGWG</strain>
    </source>
</reference>
<dbReference type="AlphaFoldDB" id="A0A6I8T409"/>
<protein>
    <submittedName>
        <fullName evidence="2">Uncharacterized protein</fullName>
    </submittedName>
</protein>
<dbReference type="InParanoid" id="A0A6I8T409"/>
<evidence type="ECO:0000313" key="2">
    <source>
        <dbReference type="EnsemblMetazoa" id="AAEL000805-PB"/>
    </source>
</evidence>
<name>A0A6I8T409_AEDAE</name>
<accession>A0A6I8T409</accession>
<proteinExistence type="predicted"/>
<feature type="compositionally biased region" description="Low complexity" evidence="1">
    <location>
        <begin position="263"/>
        <end position="286"/>
    </location>
</feature>
<feature type="region of interest" description="Disordered" evidence="1">
    <location>
        <begin position="263"/>
        <end position="301"/>
    </location>
</feature>
<evidence type="ECO:0000313" key="3">
    <source>
        <dbReference type="Proteomes" id="UP000008820"/>
    </source>
</evidence>